<dbReference type="CDD" id="cd15487">
    <property type="entry name" value="bS6_chloro_cyano"/>
    <property type="match status" value="1"/>
</dbReference>
<gene>
    <name evidence="6 7" type="primary">rps6</name>
    <name evidence="7" type="ORF">JFC0074_6</name>
</gene>
<dbReference type="PROSITE" id="PS01048">
    <property type="entry name" value="RIBOSOMAL_S6"/>
    <property type="match status" value="1"/>
</dbReference>
<dbReference type="NCBIfam" id="TIGR00166">
    <property type="entry name" value="S6"/>
    <property type="match status" value="1"/>
</dbReference>
<dbReference type="HAMAP" id="MF_00360">
    <property type="entry name" value="Ribosomal_bS6"/>
    <property type="match status" value="1"/>
</dbReference>
<evidence type="ECO:0000256" key="2">
    <source>
        <dbReference type="ARBA" id="ARBA00022730"/>
    </source>
</evidence>
<reference evidence="7" key="1">
    <citation type="submission" date="2016-10" db="EMBL/GenBank/DDBJ databases">
        <title>Chloroplast genomes as a tool to resolve red algal phylogenies: a case study in the Nemaliales.</title>
        <authorList>
            <person name="Costa J.F."/>
            <person name="Lin S.M."/>
            <person name="Macaya E.C."/>
            <person name="Fernandez-Garcia C."/>
            <person name="Verbruggen H."/>
        </authorList>
    </citation>
    <scope>NUCLEOTIDE SEQUENCE</scope>
    <source>
        <strain evidence="7">JFC0074</strain>
    </source>
</reference>
<dbReference type="PANTHER" id="PTHR21011:SF1">
    <property type="entry name" value="SMALL RIBOSOMAL SUBUNIT PROTEIN BS6M"/>
    <property type="match status" value="1"/>
</dbReference>
<dbReference type="GO" id="GO:0003735">
    <property type="term" value="F:structural constituent of ribosome"/>
    <property type="evidence" value="ECO:0007669"/>
    <property type="project" value="InterPro"/>
</dbReference>
<dbReference type="InterPro" id="IPR000529">
    <property type="entry name" value="Ribosomal_bS6"/>
</dbReference>
<dbReference type="InterPro" id="IPR035980">
    <property type="entry name" value="Ribosomal_bS6_sf"/>
</dbReference>
<evidence type="ECO:0000256" key="4">
    <source>
        <dbReference type="ARBA" id="ARBA00022980"/>
    </source>
</evidence>
<keyword evidence="4 6" id="KW-0689">Ribosomal protein</keyword>
<dbReference type="Pfam" id="PF01250">
    <property type="entry name" value="Ribosomal_S6"/>
    <property type="match status" value="1"/>
</dbReference>
<dbReference type="GO" id="GO:0009507">
    <property type="term" value="C:chloroplast"/>
    <property type="evidence" value="ECO:0007669"/>
    <property type="project" value="UniProtKB-SubCell"/>
</dbReference>
<keyword evidence="3 6" id="KW-0694">RNA-binding</keyword>
<dbReference type="RefSeq" id="YP_009313404.1">
    <property type="nucleotide sequence ID" value="NC_031657.1"/>
</dbReference>
<comment type="function">
    <text evidence="6">Binds together with bS18 to 16S ribosomal RNA.</text>
</comment>
<dbReference type="Gene3D" id="3.30.70.60">
    <property type="match status" value="1"/>
</dbReference>
<dbReference type="InterPro" id="IPR020815">
    <property type="entry name" value="Ribosomal_bS6_CS"/>
</dbReference>
<protein>
    <recommendedName>
        <fullName evidence="6">Small ribosomal subunit protein bS6c</fullName>
    </recommendedName>
</protein>
<sequence>MVLNHYETIYIVRPDIIEDTSLLIVNEYKTMLKKNGGQNIFVQHRGRRHLSYNIKNYYDGIYVQINFEGNGYLVSLLEKSMKFNDAIIRYITIKQVKSQQVTI</sequence>
<evidence type="ECO:0000256" key="3">
    <source>
        <dbReference type="ARBA" id="ARBA00022884"/>
    </source>
</evidence>
<comment type="subcellular location">
    <subcellularLocation>
        <location evidence="6">Plastid</location>
        <location evidence="6">Chloroplast</location>
    </subcellularLocation>
</comment>
<dbReference type="InterPro" id="IPR014717">
    <property type="entry name" value="Transl_elong_EF1B/ribsomal_bS6"/>
</dbReference>
<evidence type="ECO:0000313" key="7">
    <source>
        <dbReference type="EMBL" id="SCW21658.1"/>
    </source>
</evidence>
<dbReference type="GO" id="GO:0006412">
    <property type="term" value="P:translation"/>
    <property type="evidence" value="ECO:0007669"/>
    <property type="project" value="UniProtKB-UniRule"/>
</dbReference>
<organism evidence="7">
    <name type="scientific">Galaxaura rugosa</name>
    <dbReference type="NCBI Taxonomy" id="268570"/>
    <lineage>
        <taxon>Eukaryota</taxon>
        <taxon>Rhodophyta</taxon>
        <taxon>Florideophyceae</taxon>
        <taxon>Nemaliophycidae</taxon>
        <taxon>Nemaliales</taxon>
        <taxon>Galaxauraceae</taxon>
        <taxon>Galaxaura</taxon>
    </lineage>
</organism>
<accession>A0A1G4NSL0</accession>
<comment type="similarity">
    <text evidence="1 6">Belongs to the bacterial ribosomal protein bS6 family.</text>
</comment>
<dbReference type="GO" id="GO:0070181">
    <property type="term" value="F:small ribosomal subunit rRNA binding"/>
    <property type="evidence" value="ECO:0007669"/>
    <property type="project" value="TreeGrafter"/>
</dbReference>
<keyword evidence="7" id="KW-0934">Plastid</keyword>
<evidence type="ECO:0000256" key="6">
    <source>
        <dbReference type="HAMAP-Rule" id="MF_00360"/>
    </source>
</evidence>
<reference evidence="7" key="2">
    <citation type="submission" date="2016-10" db="EMBL/GenBank/DDBJ databases">
        <authorList>
            <person name="de Groot N.N."/>
        </authorList>
    </citation>
    <scope>NUCLEOTIDE SEQUENCE</scope>
    <source>
        <strain evidence="7">JFC0074</strain>
    </source>
</reference>
<dbReference type="InterPro" id="IPR020814">
    <property type="entry name" value="Ribosomal_S6_plastid/chlpt"/>
</dbReference>
<keyword evidence="5 6" id="KW-0687">Ribonucleoprotein</keyword>
<dbReference type="GO" id="GO:0005840">
    <property type="term" value="C:ribosome"/>
    <property type="evidence" value="ECO:0007669"/>
    <property type="project" value="UniProtKB-KW"/>
</dbReference>
<dbReference type="PANTHER" id="PTHR21011">
    <property type="entry name" value="MITOCHONDRIAL 28S RIBOSOMAL PROTEIN S6"/>
    <property type="match status" value="1"/>
</dbReference>
<name>A0A1G4NSL0_9FLOR</name>
<dbReference type="GO" id="GO:1990904">
    <property type="term" value="C:ribonucleoprotein complex"/>
    <property type="evidence" value="ECO:0007669"/>
    <property type="project" value="UniProtKB-KW"/>
</dbReference>
<dbReference type="GeneID" id="29998873"/>
<evidence type="ECO:0000256" key="5">
    <source>
        <dbReference type="ARBA" id="ARBA00023274"/>
    </source>
</evidence>
<dbReference type="EMBL" id="LT622865">
    <property type="protein sequence ID" value="SCW21658.1"/>
    <property type="molecule type" value="Genomic_DNA"/>
</dbReference>
<dbReference type="SUPFAM" id="SSF54995">
    <property type="entry name" value="Ribosomal protein S6"/>
    <property type="match status" value="1"/>
</dbReference>
<evidence type="ECO:0000256" key="1">
    <source>
        <dbReference type="ARBA" id="ARBA00009512"/>
    </source>
</evidence>
<keyword evidence="2 6" id="KW-0699">rRNA-binding</keyword>
<proteinExistence type="inferred from homology"/>
<dbReference type="AlphaFoldDB" id="A0A1G4NSL0"/>
<geneLocation type="chloroplast" evidence="7"/>
<keyword evidence="7" id="KW-0150">Chloroplast</keyword>